<dbReference type="SMART" id="SM00228">
    <property type="entry name" value="PDZ"/>
    <property type="match status" value="1"/>
</dbReference>
<gene>
    <name evidence="7" type="ORF">M23134_00980</name>
</gene>
<dbReference type="EMBL" id="AAWS01000077">
    <property type="protein sequence ID" value="EAY24206.1"/>
    <property type="molecule type" value="Genomic_DNA"/>
</dbReference>
<dbReference type="PROSITE" id="PS50106">
    <property type="entry name" value="PDZ"/>
    <property type="match status" value="1"/>
</dbReference>
<dbReference type="RefSeq" id="WP_002705237.1">
    <property type="nucleotide sequence ID" value="NZ_AAWS01000077.1"/>
</dbReference>
<dbReference type="InterPro" id="IPR041489">
    <property type="entry name" value="PDZ_6"/>
</dbReference>
<dbReference type="GO" id="GO:0007165">
    <property type="term" value="P:signal transduction"/>
    <property type="evidence" value="ECO:0007669"/>
    <property type="project" value="TreeGrafter"/>
</dbReference>
<dbReference type="InterPro" id="IPR004447">
    <property type="entry name" value="Peptidase_S41A"/>
</dbReference>
<dbReference type="Gene3D" id="2.30.42.10">
    <property type="match status" value="1"/>
</dbReference>
<dbReference type="Gene3D" id="3.30.750.44">
    <property type="match status" value="1"/>
</dbReference>
<dbReference type="CDD" id="cd07560">
    <property type="entry name" value="Peptidase_S41_CPP"/>
    <property type="match status" value="1"/>
</dbReference>
<dbReference type="PANTHER" id="PTHR32060">
    <property type="entry name" value="TAIL-SPECIFIC PROTEASE"/>
    <property type="match status" value="1"/>
</dbReference>
<keyword evidence="8" id="KW-1185">Reference proteome</keyword>
<dbReference type="GO" id="GO:0030288">
    <property type="term" value="C:outer membrane-bounded periplasmic space"/>
    <property type="evidence" value="ECO:0007669"/>
    <property type="project" value="TreeGrafter"/>
</dbReference>
<evidence type="ECO:0000256" key="3">
    <source>
        <dbReference type="ARBA" id="ARBA00022801"/>
    </source>
</evidence>
<dbReference type="SUPFAM" id="SSF50156">
    <property type="entry name" value="PDZ domain-like"/>
    <property type="match status" value="1"/>
</dbReference>
<protein>
    <submittedName>
        <fullName evidence="7">Carboxy-terminal processing protease</fullName>
    </submittedName>
</protein>
<dbReference type="OrthoDB" id="9812068at2"/>
<dbReference type="GO" id="GO:0004175">
    <property type="term" value="F:endopeptidase activity"/>
    <property type="evidence" value="ECO:0007669"/>
    <property type="project" value="TreeGrafter"/>
</dbReference>
<dbReference type="SMART" id="SM00245">
    <property type="entry name" value="TSPc"/>
    <property type="match status" value="1"/>
</dbReference>
<dbReference type="Proteomes" id="UP000004095">
    <property type="component" value="Unassembled WGS sequence"/>
</dbReference>
<dbReference type="SUPFAM" id="SSF52096">
    <property type="entry name" value="ClpP/crotonase"/>
    <property type="match status" value="1"/>
</dbReference>
<dbReference type="InterPro" id="IPR005151">
    <property type="entry name" value="Tail-specific_protease"/>
</dbReference>
<evidence type="ECO:0000256" key="1">
    <source>
        <dbReference type="ARBA" id="ARBA00009179"/>
    </source>
</evidence>
<dbReference type="PANTHER" id="PTHR32060:SF30">
    <property type="entry name" value="CARBOXY-TERMINAL PROCESSING PROTEASE CTPA"/>
    <property type="match status" value="1"/>
</dbReference>
<keyword evidence="4 5" id="KW-0720">Serine protease</keyword>
<dbReference type="GO" id="GO:0008236">
    <property type="term" value="F:serine-type peptidase activity"/>
    <property type="evidence" value="ECO:0007669"/>
    <property type="project" value="UniProtKB-KW"/>
</dbReference>
<evidence type="ECO:0000313" key="7">
    <source>
        <dbReference type="EMBL" id="EAY24206.1"/>
    </source>
</evidence>
<comment type="similarity">
    <text evidence="1 5">Belongs to the peptidase S41A family.</text>
</comment>
<dbReference type="InterPro" id="IPR036034">
    <property type="entry name" value="PDZ_sf"/>
</dbReference>
<evidence type="ECO:0000256" key="4">
    <source>
        <dbReference type="ARBA" id="ARBA00022825"/>
    </source>
</evidence>
<dbReference type="InterPro" id="IPR001478">
    <property type="entry name" value="PDZ"/>
</dbReference>
<dbReference type="NCBIfam" id="TIGR00225">
    <property type="entry name" value="prc"/>
    <property type="match status" value="1"/>
</dbReference>
<dbReference type="CDD" id="cd06782">
    <property type="entry name" value="cpPDZ_CPP-like"/>
    <property type="match status" value="1"/>
</dbReference>
<dbReference type="Pfam" id="PF17820">
    <property type="entry name" value="PDZ_6"/>
    <property type="match status" value="1"/>
</dbReference>
<keyword evidence="3 5" id="KW-0378">Hydrolase</keyword>
<dbReference type="InterPro" id="IPR029045">
    <property type="entry name" value="ClpP/crotonase-like_dom_sf"/>
</dbReference>
<evidence type="ECO:0000256" key="2">
    <source>
        <dbReference type="ARBA" id="ARBA00022670"/>
    </source>
</evidence>
<dbReference type="Pfam" id="PF03572">
    <property type="entry name" value="Peptidase_S41"/>
    <property type="match status" value="1"/>
</dbReference>
<comment type="caution">
    <text evidence="7">The sequence shown here is derived from an EMBL/GenBank/DDBJ whole genome shotgun (WGS) entry which is preliminary data.</text>
</comment>
<keyword evidence="2 5" id="KW-0645">Protease</keyword>
<dbReference type="eggNOG" id="COG0793">
    <property type="taxonomic scope" value="Bacteria"/>
</dbReference>
<name>A1ZZG0_MICM2</name>
<dbReference type="GO" id="GO:0006508">
    <property type="term" value="P:proteolysis"/>
    <property type="evidence" value="ECO:0007669"/>
    <property type="project" value="UniProtKB-KW"/>
</dbReference>
<feature type="domain" description="PDZ" evidence="6">
    <location>
        <begin position="65"/>
        <end position="133"/>
    </location>
</feature>
<feature type="non-terminal residue" evidence="7">
    <location>
        <position position="1"/>
    </location>
</feature>
<organism evidence="7 8">
    <name type="scientific">Microscilla marina ATCC 23134</name>
    <dbReference type="NCBI Taxonomy" id="313606"/>
    <lineage>
        <taxon>Bacteria</taxon>
        <taxon>Pseudomonadati</taxon>
        <taxon>Bacteroidota</taxon>
        <taxon>Cytophagia</taxon>
        <taxon>Cytophagales</taxon>
        <taxon>Microscillaceae</taxon>
        <taxon>Microscilla</taxon>
    </lineage>
</organism>
<reference evidence="7 8" key="1">
    <citation type="submission" date="2007-01" db="EMBL/GenBank/DDBJ databases">
        <authorList>
            <person name="Haygood M."/>
            <person name="Podell S."/>
            <person name="Anderson C."/>
            <person name="Hopkinson B."/>
            <person name="Roe K."/>
            <person name="Barbeau K."/>
            <person name="Gaasterland T."/>
            <person name="Ferriera S."/>
            <person name="Johnson J."/>
            <person name="Kravitz S."/>
            <person name="Beeson K."/>
            <person name="Sutton G."/>
            <person name="Rogers Y.-H."/>
            <person name="Friedman R."/>
            <person name="Frazier M."/>
            <person name="Venter J.C."/>
        </authorList>
    </citation>
    <scope>NUCLEOTIDE SEQUENCE [LARGE SCALE GENOMIC DNA]</scope>
    <source>
        <strain evidence="7 8">ATCC 23134</strain>
    </source>
</reference>
<accession>A1ZZG0</accession>
<evidence type="ECO:0000259" key="6">
    <source>
        <dbReference type="PROSITE" id="PS50106"/>
    </source>
</evidence>
<proteinExistence type="inferred from homology"/>
<dbReference type="AlphaFoldDB" id="A1ZZG0"/>
<dbReference type="Gene3D" id="3.90.226.10">
    <property type="entry name" value="2-enoyl-CoA Hydratase, Chain A, domain 1"/>
    <property type="match status" value="1"/>
</dbReference>
<evidence type="ECO:0000313" key="8">
    <source>
        <dbReference type="Proteomes" id="UP000004095"/>
    </source>
</evidence>
<sequence length="533" mass="59422">KPSTNDKYFEIQKNLDIFATLFKEVNTYYVDEINPTKLMKTGVDAMLKSLDPYTNYIPEEDLADYRTMTTGQYGGIGATIGNRNGKTLVIMPYEGFPAHKAGLKVGDEIVAIDGIPLKGKSTTEVSKLLKGAPRTAIKLKVSRVGKGNLNMTLKRQTIQIDNVPFYDMIASDVGYIQLSDFTQGASREVRKALHKLKAKGAKKIVLDLRGNPGGLLSEAINISNLFIERNQEVVSTKGKVKEINQTYRALNRSYDTKTPLVVLTNNRSASASEIVAGVVQDYDRGVLIGQNTFGKGLVQTTRLLAYNARLKVTTAKYYIPSGRCIQALDYSKHNADGSADKIADSLKKAFKTKSGRVVYDGNGLAPDVEIKEKVYAPIVNSLLDKGLLFDYANLYASKNSSIAKAETFKLTEAEYQAFVRWLQNKNYDYVTEVEKSLKTLEKTAKSEKYFSRIKGELGNLKTRVSHNKEKDLSTFKKDIKHLLELEIVSRYYLNKGLTKVSFRADAELKAALKLLGNMNDYKQALTISKKARK</sequence>
<evidence type="ECO:0000256" key="5">
    <source>
        <dbReference type="RuleBase" id="RU004404"/>
    </source>
</evidence>